<feature type="transmembrane region" description="Helical" evidence="1">
    <location>
        <begin position="99"/>
        <end position="120"/>
    </location>
</feature>
<name>A0A3D9Z0Z4_9HYPH</name>
<keyword evidence="1" id="KW-0812">Transmembrane</keyword>
<feature type="signal peptide" evidence="2">
    <location>
        <begin position="1"/>
        <end position="31"/>
    </location>
</feature>
<dbReference type="EMBL" id="QUMO01000002">
    <property type="protein sequence ID" value="REF87758.1"/>
    <property type="molecule type" value="Genomic_DNA"/>
</dbReference>
<feature type="transmembrane region" description="Helical" evidence="1">
    <location>
        <begin position="149"/>
        <end position="168"/>
    </location>
</feature>
<accession>A0A3D9Z0Z4</accession>
<evidence type="ECO:0000313" key="4">
    <source>
        <dbReference type="Proteomes" id="UP000256900"/>
    </source>
</evidence>
<feature type="transmembrane region" description="Helical" evidence="1">
    <location>
        <begin position="174"/>
        <end position="194"/>
    </location>
</feature>
<dbReference type="OrthoDB" id="517560at2"/>
<reference evidence="3 4" key="1">
    <citation type="submission" date="2018-08" db="EMBL/GenBank/DDBJ databases">
        <title>Genomic Encyclopedia of Type Strains, Phase IV (KMG-IV): sequencing the most valuable type-strain genomes for metagenomic binning, comparative biology and taxonomic classification.</title>
        <authorList>
            <person name="Goeker M."/>
        </authorList>
    </citation>
    <scope>NUCLEOTIDE SEQUENCE [LARGE SCALE GENOMIC DNA]</scope>
    <source>
        <strain evidence="3 4">BW863</strain>
    </source>
</reference>
<dbReference type="Proteomes" id="UP000256900">
    <property type="component" value="Unassembled WGS sequence"/>
</dbReference>
<feature type="transmembrane region" description="Helical" evidence="1">
    <location>
        <begin position="58"/>
        <end position="87"/>
    </location>
</feature>
<evidence type="ECO:0000256" key="1">
    <source>
        <dbReference type="SAM" id="Phobius"/>
    </source>
</evidence>
<feature type="transmembrane region" description="Helical" evidence="1">
    <location>
        <begin position="327"/>
        <end position="355"/>
    </location>
</feature>
<evidence type="ECO:0000313" key="3">
    <source>
        <dbReference type="EMBL" id="REF87758.1"/>
    </source>
</evidence>
<feature type="transmembrane region" description="Helical" evidence="1">
    <location>
        <begin position="242"/>
        <end position="260"/>
    </location>
</feature>
<feature type="chain" id="PRO_5017628874" evidence="2">
    <location>
        <begin position="32"/>
        <end position="365"/>
    </location>
</feature>
<protein>
    <submittedName>
        <fullName evidence="3">Uncharacterized protein</fullName>
    </submittedName>
</protein>
<keyword evidence="2" id="KW-0732">Signal</keyword>
<dbReference type="RefSeq" id="WP_115836363.1">
    <property type="nucleotide sequence ID" value="NZ_CP025086.1"/>
</dbReference>
<dbReference type="AlphaFoldDB" id="A0A3D9Z0Z4"/>
<evidence type="ECO:0000256" key="2">
    <source>
        <dbReference type="SAM" id="SignalP"/>
    </source>
</evidence>
<keyword evidence="1" id="KW-0472">Membrane</keyword>
<gene>
    <name evidence="3" type="ORF">DES32_1387</name>
</gene>
<comment type="caution">
    <text evidence="3">The sequence shown here is derived from an EMBL/GenBank/DDBJ whole genome shotgun (WGS) entry which is preliminary data.</text>
</comment>
<proteinExistence type="predicted"/>
<sequence length="365" mass="39943">MELTWQRLRRVSAASGLALAASVLCSGQASAHVKWFCAFNVAGQPRGLENVLCPDFEVLMLTAFTMLLFGYVVEWTAIGTALIAALNRVTSGLHDETETIIRATCGFFLVACWANGGVILTPELKTSSTLIPWIQLALAAGLLWRETLVFTAAGLVGLFGYAVYEYGIFHLLDYPIFLGIAAYLALTGLGRNFYGIRPLDIARWSIAITLMWASIEKWAYPQWTYPLFITHPGMSMGFSQEFYMRAAGMVEFTLSFALILTPLVRRVAAVILCAMFIAAVPEFGKIDAIGHAPIIGVVLGLIGDNAASKRPVHLWLGIRNYLTRFKVAISAWDVVLIPTAYCAALAAFLVAYYVLHSALYGTHVV</sequence>
<organism evidence="3 4">
    <name type="scientific">Methylovirgula ligni</name>
    <dbReference type="NCBI Taxonomy" id="569860"/>
    <lineage>
        <taxon>Bacteria</taxon>
        <taxon>Pseudomonadati</taxon>
        <taxon>Pseudomonadota</taxon>
        <taxon>Alphaproteobacteria</taxon>
        <taxon>Hyphomicrobiales</taxon>
        <taxon>Beijerinckiaceae</taxon>
        <taxon>Methylovirgula</taxon>
    </lineage>
</organism>
<keyword evidence="1" id="KW-1133">Transmembrane helix</keyword>
<keyword evidence="4" id="KW-1185">Reference proteome</keyword>